<dbReference type="Pfam" id="PF06391">
    <property type="entry name" value="MAT1"/>
    <property type="match status" value="1"/>
</dbReference>
<dbReference type="AlphaFoldDB" id="A0AAE0GE13"/>
<evidence type="ECO:0000259" key="2">
    <source>
        <dbReference type="Pfam" id="PF06391"/>
    </source>
</evidence>
<reference evidence="3 4" key="1">
    <citation type="journal article" date="2015" name="Genome Biol. Evol.">
        <title>Comparative Genomics of a Bacterivorous Green Alga Reveals Evolutionary Causalities and Consequences of Phago-Mixotrophic Mode of Nutrition.</title>
        <authorList>
            <person name="Burns J.A."/>
            <person name="Paasch A."/>
            <person name="Narechania A."/>
            <person name="Kim E."/>
        </authorList>
    </citation>
    <scope>NUCLEOTIDE SEQUENCE [LARGE SCALE GENOMIC DNA]</scope>
    <source>
        <strain evidence="3 4">PLY_AMNH</strain>
    </source>
</reference>
<gene>
    <name evidence="3" type="ORF">CYMTET_15424</name>
</gene>
<dbReference type="GO" id="GO:0005675">
    <property type="term" value="C:transcription factor TFIIH holo complex"/>
    <property type="evidence" value="ECO:0007669"/>
    <property type="project" value="TreeGrafter"/>
</dbReference>
<protein>
    <recommendedName>
        <fullName evidence="2">MAT1 centre domain-containing protein</fullName>
    </recommendedName>
</protein>
<evidence type="ECO:0000313" key="4">
    <source>
        <dbReference type="Proteomes" id="UP001190700"/>
    </source>
</evidence>
<comment type="caution">
    <text evidence="3">The sequence shown here is derived from an EMBL/GenBank/DDBJ whole genome shotgun (WGS) entry which is preliminary data.</text>
</comment>
<dbReference type="PANTHER" id="PTHR12683">
    <property type="entry name" value="CDK-ACTIVATING KINASE ASSEMBLY FACTOR MAT1"/>
    <property type="match status" value="1"/>
</dbReference>
<dbReference type="EMBL" id="LGRX02006518">
    <property type="protein sequence ID" value="KAK3276505.1"/>
    <property type="molecule type" value="Genomic_DNA"/>
</dbReference>
<dbReference type="GO" id="GO:0006357">
    <property type="term" value="P:regulation of transcription by RNA polymerase II"/>
    <property type="evidence" value="ECO:0007669"/>
    <property type="project" value="TreeGrafter"/>
</dbReference>
<accession>A0AAE0GE13</accession>
<proteinExistence type="predicted"/>
<name>A0AAE0GE13_9CHLO</name>
<feature type="region of interest" description="Disordered" evidence="1">
    <location>
        <begin position="68"/>
        <end position="92"/>
    </location>
</feature>
<dbReference type="InterPro" id="IPR015877">
    <property type="entry name" value="MAT1_centre"/>
</dbReference>
<organism evidence="3 4">
    <name type="scientific">Cymbomonas tetramitiformis</name>
    <dbReference type="NCBI Taxonomy" id="36881"/>
    <lineage>
        <taxon>Eukaryota</taxon>
        <taxon>Viridiplantae</taxon>
        <taxon>Chlorophyta</taxon>
        <taxon>Pyramimonadophyceae</taxon>
        <taxon>Pyramimonadales</taxon>
        <taxon>Pyramimonadaceae</taxon>
        <taxon>Cymbomonas</taxon>
    </lineage>
</organism>
<feature type="domain" description="MAT1 centre" evidence="2">
    <location>
        <begin position="2"/>
        <end position="86"/>
    </location>
</feature>
<dbReference type="GO" id="GO:0006281">
    <property type="term" value="P:DNA repair"/>
    <property type="evidence" value="ECO:0007669"/>
    <property type="project" value="TreeGrafter"/>
</dbReference>
<evidence type="ECO:0000256" key="1">
    <source>
        <dbReference type="SAM" id="MobiDB-lite"/>
    </source>
</evidence>
<dbReference type="Proteomes" id="UP001190700">
    <property type="component" value="Unassembled WGS sequence"/>
</dbReference>
<sequence length="178" mass="20061">MERELQVRRRVLSTYNKTRDDFGDLLLYNNYLEEVEDIIFNIIEGIDVEKFETKIATYQRENEEQILASQARKAEEERKASHQTSMQSPIEPFEHSPADDACRMSITPGFGLNASGLQGVRPQPTPIRGLHAADESPASMVDMSPAAVAERSERARVAGGYTTALVERRAREEAFNCL</sequence>
<dbReference type="PANTHER" id="PTHR12683:SF13">
    <property type="entry name" value="CDK-ACTIVATING KINASE ASSEMBLY FACTOR MAT1"/>
    <property type="match status" value="1"/>
</dbReference>
<evidence type="ECO:0000313" key="3">
    <source>
        <dbReference type="EMBL" id="KAK3276505.1"/>
    </source>
</evidence>
<keyword evidence="4" id="KW-1185">Reference proteome</keyword>